<evidence type="ECO:0000259" key="1">
    <source>
        <dbReference type="Pfam" id="PF05157"/>
    </source>
</evidence>
<dbReference type="Pfam" id="PF05157">
    <property type="entry name" value="MshEN"/>
    <property type="match status" value="1"/>
</dbReference>
<dbReference type="RefSeq" id="WP_145073521.1">
    <property type="nucleotide sequence ID" value="NZ_CP036425.1"/>
</dbReference>
<dbReference type="OrthoDB" id="278032at2"/>
<dbReference type="InterPro" id="IPR037257">
    <property type="entry name" value="T2SS_E_N_sf"/>
</dbReference>
<dbReference type="SUPFAM" id="SSF160246">
    <property type="entry name" value="EspE N-terminal domain-like"/>
    <property type="match status" value="1"/>
</dbReference>
<dbReference type="EMBL" id="CP036425">
    <property type="protein sequence ID" value="QDU32256.1"/>
    <property type="molecule type" value="Genomic_DNA"/>
</dbReference>
<keyword evidence="3" id="KW-1185">Reference proteome</keyword>
<feature type="domain" description="Type II secretion system protein GspE N-terminal" evidence="1">
    <location>
        <begin position="66"/>
        <end position="148"/>
    </location>
</feature>
<organism evidence="2 3">
    <name type="scientific">Poriferisphaera corsica</name>
    <dbReference type="NCBI Taxonomy" id="2528020"/>
    <lineage>
        <taxon>Bacteria</taxon>
        <taxon>Pseudomonadati</taxon>
        <taxon>Planctomycetota</taxon>
        <taxon>Phycisphaerae</taxon>
        <taxon>Phycisphaerales</taxon>
        <taxon>Phycisphaeraceae</taxon>
        <taxon>Poriferisphaera</taxon>
    </lineage>
</organism>
<dbReference type="KEGG" id="pcor:KS4_02870"/>
<accession>A0A517YPW0</accession>
<dbReference type="Proteomes" id="UP000317369">
    <property type="component" value="Chromosome"/>
</dbReference>
<gene>
    <name evidence="2" type="ORF">KS4_02870</name>
</gene>
<name>A0A517YPW0_9BACT</name>
<sequence>MPRPIRIGEILVEQGVLSEQQVFEIIQEQKRVKRPFGVLAETMFDVTVESIENAWVEQYHRTTGTLDLNKVEIDADALRMINRRQAWQFEMLPIRQEETGEVLIAASRRRLARAVTFATLKFDRVAFFRIAESEQLRDFLRKHYPMPEVSDELLEKVKAMTSGG</sequence>
<protein>
    <submittedName>
        <fullName evidence="2">Bacteriophage N4 adsorption protein B</fullName>
    </submittedName>
</protein>
<dbReference type="AlphaFoldDB" id="A0A517YPW0"/>
<evidence type="ECO:0000313" key="3">
    <source>
        <dbReference type="Proteomes" id="UP000317369"/>
    </source>
</evidence>
<proteinExistence type="predicted"/>
<evidence type="ECO:0000313" key="2">
    <source>
        <dbReference type="EMBL" id="QDU32256.1"/>
    </source>
</evidence>
<reference evidence="2 3" key="1">
    <citation type="submission" date="2019-02" db="EMBL/GenBank/DDBJ databases">
        <title>Deep-cultivation of Planctomycetes and their phenomic and genomic characterization uncovers novel biology.</title>
        <authorList>
            <person name="Wiegand S."/>
            <person name="Jogler M."/>
            <person name="Boedeker C."/>
            <person name="Pinto D."/>
            <person name="Vollmers J."/>
            <person name="Rivas-Marin E."/>
            <person name="Kohn T."/>
            <person name="Peeters S.H."/>
            <person name="Heuer A."/>
            <person name="Rast P."/>
            <person name="Oberbeckmann S."/>
            <person name="Bunk B."/>
            <person name="Jeske O."/>
            <person name="Meyerdierks A."/>
            <person name="Storesund J.E."/>
            <person name="Kallscheuer N."/>
            <person name="Luecker S."/>
            <person name="Lage O.M."/>
            <person name="Pohl T."/>
            <person name="Merkel B.J."/>
            <person name="Hornburger P."/>
            <person name="Mueller R.-W."/>
            <person name="Bruemmer F."/>
            <person name="Labrenz M."/>
            <person name="Spormann A.M."/>
            <person name="Op den Camp H."/>
            <person name="Overmann J."/>
            <person name="Amann R."/>
            <person name="Jetten M.S.M."/>
            <person name="Mascher T."/>
            <person name="Medema M.H."/>
            <person name="Devos D.P."/>
            <person name="Kaster A.-K."/>
            <person name="Ovreas L."/>
            <person name="Rohde M."/>
            <person name="Galperin M.Y."/>
            <person name="Jogler C."/>
        </authorList>
    </citation>
    <scope>NUCLEOTIDE SEQUENCE [LARGE SCALE GENOMIC DNA]</scope>
    <source>
        <strain evidence="2 3">KS4</strain>
    </source>
</reference>
<dbReference type="InterPro" id="IPR007831">
    <property type="entry name" value="T2SS_GspE_N"/>
</dbReference>